<sequence>MKKKSLSIEGLTIDEVDQLHVLADEQGFDSLNSFMLHNAKQILVNSVVDQYQNTFKTYFRDIEKVENAILVKQKKYEKEFTSILEKLQQYEDLISKWLEYEGIDEKEIGV</sequence>
<dbReference type="RefSeq" id="WP_311860828.1">
    <property type="nucleotide sequence ID" value="NZ_JARPWD010000006.1"/>
</dbReference>
<dbReference type="AlphaFoldDB" id="A0AAW8RTC3"/>
<reference evidence="2" key="1">
    <citation type="submission" date="2023-03" db="EMBL/GenBank/DDBJ databases">
        <authorList>
            <person name="Shen W."/>
            <person name="Cai J."/>
        </authorList>
    </citation>
    <scope>NUCLEOTIDE SEQUENCE</scope>
    <source>
        <strain evidence="2">P33-2</strain>
    </source>
</reference>
<accession>A0AAW8RTC3</accession>
<keyword evidence="1" id="KW-0175">Coiled coil</keyword>
<dbReference type="EMBL" id="JARPWH010000007">
    <property type="protein sequence ID" value="MDT2401449.1"/>
    <property type="molecule type" value="Genomic_DNA"/>
</dbReference>
<dbReference type="Proteomes" id="UP001260773">
    <property type="component" value="Unassembled WGS sequence"/>
</dbReference>
<feature type="coiled-coil region" evidence="1">
    <location>
        <begin position="48"/>
        <end position="93"/>
    </location>
</feature>
<name>A0AAW8RTC3_ENTAV</name>
<protein>
    <submittedName>
        <fullName evidence="2">Uncharacterized protein</fullName>
    </submittedName>
</protein>
<evidence type="ECO:0000313" key="2">
    <source>
        <dbReference type="EMBL" id="MDT2401449.1"/>
    </source>
</evidence>
<comment type="caution">
    <text evidence="2">The sequence shown here is derived from an EMBL/GenBank/DDBJ whole genome shotgun (WGS) entry which is preliminary data.</text>
</comment>
<evidence type="ECO:0000256" key="1">
    <source>
        <dbReference type="SAM" id="Coils"/>
    </source>
</evidence>
<organism evidence="2 3">
    <name type="scientific">Enterococcus avium</name>
    <name type="common">Streptococcus avium</name>
    <dbReference type="NCBI Taxonomy" id="33945"/>
    <lineage>
        <taxon>Bacteria</taxon>
        <taxon>Bacillati</taxon>
        <taxon>Bacillota</taxon>
        <taxon>Bacilli</taxon>
        <taxon>Lactobacillales</taxon>
        <taxon>Enterococcaceae</taxon>
        <taxon>Enterococcus</taxon>
    </lineage>
</organism>
<proteinExistence type="predicted"/>
<evidence type="ECO:0000313" key="3">
    <source>
        <dbReference type="Proteomes" id="UP001260773"/>
    </source>
</evidence>
<gene>
    <name evidence="2" type="ORF">P7D43_03630</name>
</gene>